<dbReference type="Proteomes" id="UP000836841">
    <property type="component" value="Chromosome 6"/>
</dbReference>
<dbReference type="EMBL" id="OU466862">
    <property type="protein sequence ID" value="CAH2070553.1"/>
    <property type="molecule type" value="Genomic_DNA"/>
</dbReference>
<evidence type="ECO:0000313" key="2">
    <source>
        <dbReference type="EMBL" id="CAH2070553.1"/>
    </source>
</evidence>
<evidence type="ECO:0000313" key="3">
    <source>
        <dbReference type="Proteomes" id="UP000836841"/>
    </source>
</evidence>
<accession>A0AAU9SUD3</accession>
<feature type="compositionally biased region" description="Polar residues" evidence="1">
    <location>
        <begin position="49"/>
        <end position="75"/>
    </location>
</feature>
<feature type="compositionally biased region" description="Low complexity" evidence="1">
    <location>
        <begin position="76"/>
        <end position="90"/>
    </location>
</feature>
<feature type="region of interest" description="Disordered" evidence="1">
    <location>
        <begin position="1"/>
        <end position="118"/>
    </location>
</feature>
<keyword evidence="3" id="KW-1185">Reference proteome</keyword>
<sequence>MGHIKSGCKNEKVVVEGPKNKRGRPRKLPSEVPKRPTNPRKRKTPVLLNESSQPAPLNESSQPVPVNESSQPLQPSESTSSYPATSSAPELTTSSSQPIPQEKKPKRGRPLKITKAGPFSRGFGTLWCPYTDRVFEVINNRAYNINPSVSAPEPAT</sequence>
<name>A0AAU9SUD3_THLAR</name>
<organism evidence="2 3">
    <name type="scientific">Thlaspi arvense</name>
    <name type="common">Field penny-cress</name>
    <dbReference type="NCBI Taxonomy" id="13288"/>
    <lineage>
        <taxon>Eukaryota</taxon>
        <taxon>Viridiplantae</taxon>
        <taxon>Streptophyta</taxon>
        <taxon>Embryophyta</taxon>
        <taxon>Tracheophyta</taxon>
        <taxon>Spermatophyta</taxon>
        <taxon>Magnoliopsida</taxon>
        <taxon>eudicotyledons</taxon>
        <taxon>Gunneridae</taxon>
        <taxon>Pentapetalae</taxon>
        <taxon>rosids</taxon>
        <taxon>malvids</taxon>
        <taxon>Brassicales</taxon>
        <taxon>Brassicaceae</taxon>
        <taxon>Thlaspideae</taxon>
        <taxon>Thlaspi</taxon>
    </lineage>
</organism>
<proteinExistence type="predicted"/>
<gene>
    <name evidence="2" type="ORF">TAV2_LOCUS19379</name>
</gene>
<reference evidence="2 3" key="1">
    <citation type="submission" date="2022-03" db="EMBL/GenBank/DDBJ databases">
        <authorList>
            <person name="Nunn A."/>
            <person name="Chopra R."/>
            <person name="Nunn A."/>
            <person name="Contreras Garrido A."/>
        </authorList>
    </citation>
    <scope>NUCLEOTIDE SEQUENCE [LARGE SCALE GENOMIC DNA]</scope>
</reference>
<dbReference type="AlphaFoldDB" id="A0AAU9SUD3"/>
<protein>
    <submittedName>
        <fullName evidence="2">Uncharacterized protein</fullName>
    </submittedName>
</protein>
<evidence type="ECO:0000256" key="1">
    <source>
        <dbReference type="SAM" id="MobiDB-lite"/>
    </source>
</evidence>